<feature type="region of interest" description="Disordered" evidence="1">
    <location>
        <begin position="172"/>
        <end position="253"/>
    </location>
</feature>
<dbReference type="EMBL" id="NAJQ01001143">
    <property type="protein sequence ID" value="TKA62006.1"/>
    <property type="molecule type" value="Genomic_DNA"/>
</dbReference>
<reference evidence="2 3" key="1">
    <citation type="submission" date="2017-03" db="EMBL/GenBank/DDBJ databases">
        <title>Genomes of endolithic fungi from Antarctica.</title>
        <authorList>
            <person name="Coleine C."/>
            <person name="Masonjones S."/>
            <person name="Stajich J.E."/>
        </authorList>
    </citation>
    <scope>NUCLEOTIDE SEQUENCE [LARGE SCALE GENOMIC DNA]</scope>
    <source>
        <strain evidence="2 3">CCFEE 5184</strain>
    </source>
</reference>
<feature type="non-terminal residue" evidence="2">
    <location>
        <position position="1"/>
    </location>
</feature>
<organism evidence="2 3">
    <name type="scientific">Friedmanniomyces simplex</name>
    <dbReference type="NCBI Taxonomy" id="329884"/>
    <lineage>
        <taxon>Eukaryota</taxon>
        <taxon>Fungi</taxon>
        <taxon>Dikarya</taxon>
        <taxon>Ascomycota</taxon>
        <taxon>Pezizomycotina</taxon>
        <taxon>Dothideomycetes</taxon>
        <taxon>Dothideomycetidae</taxon>
        <taxon>Mycosphaerellales</taxon>
        <taxon>Teratosphaeriaceae</taxon>
        <taxon>Friedmanniomyces</taxon>
    </lineage>
</organism>
<feature type="compositionally biased region" description="Polar residues" evidence="1">
    <location>
        <begin position="205"/>
        <end position="222"/>
    </location>
</feature>
<gene>
    <name evidence="2" type="ORF">B0A55_11588</name>
</gene>
<dbReference type="Proteomes" id="UP000309340">
    <property type="component" value="Unassembled WGS sequence"/>
</dbReference>
<name>A0A4U0WIJ6_9PEZI</name>
<protein>
    <submittedName>
        <fullName evidence="2">Uncharacterized protein</fullName>
    </submittedName>
</protein>
<evidence type="ECO:0000313" key="3">
    <source>
        <dbReference type="Proteomes" id="UP000309340"/>
    </source>
</evidence>
<comment type="caution">
    <text evidence="2">The sequence shown here is derived from an EMBL/GenBank/DDBJ whole genome shotgun (WGS) entry which is preliminary data.</text>
</comment>
<feature type="compositionally biased region" description="Gly residues" evidence="1">
    <location>
        <begin position="183"/>
        <end position="199"/>
    </location>
</feature>
<dbReference type="AlphaFoldDB" id="A0A4U0WIJ6"/>
<feature type="compositionally biased region" description="Polar residues" evidence="1">
    <location>
        <begin position="243"/>
        <end position="253"/>
    </location>
</feature>
<evidence type="ECO:0000313" key="2">
    <source>
        <dbReference type="EMBL" id="TKA62006.1"/>
    </source>
</evidence>
<accession>A0A4U0WIJ6</accession>
<feature type="compositionally biased region" description="Basic residues" evidence="1">
    <location>
        <begin position="223"/>
        <end position="232"/>
    </location>
</feature>
<proteinExistence type="predicted"/>
<keyword evidence="3" id="KW-1185">Reference proteome</keyword>
<evidence type="ECO:0000256" key="1">
    <source>
        <dbReference type="SAM" id="MobiDB-lite"/>
    </source>
</evidence>
<sequence length="253" mass="27551">QAYRETCGVLKALLDTTKMRQFLPIPNRRFTGEKHVPDVNYALSLQIPAEVVLGPSAASKESVPGLGPSKDPQELNIICVAQELTALDINISWNEFDTRSNGFLIRGSAERLSALRRMVLDDVWANKQALSGTQQLLMLACVLTRLPGWCVEEEIDLEFTDFEDSKLQSSNVVEGGDAEGDGLESGGPDGGISSAGGWGKRAYEHQSSSMIKTVPDSAQSKASRSRNVRNQRRMIAPKVGNLPKTSITLDHPS</sequence>